<organism evidence="1 2">
    <name type="scientific">Cyanobium gracile UHCC 0139</name>
    <dbReference type="NCBI Taxonomy" id="3110308"/>
    <lineage>
        <taxon>Bacteria</taxon>
        <taxon>Bacillati</taxon>
        <taxon>Cyanobacteriota</taxon>
        <taxon>Cyanophyceae</taxon>
        <taxon>Synechococcales</taxon>
        <taxon>Prochlorococcaceae</taxon>
        <taxon>Cyanobium</taxon>
    </lineage>
</organism>
<keyword evidence="2" id="KW-1185">Reference proteome</keyword>
<accession>A0ABU5RXS2</accession>
<evidence type="ECO:0000313" key="1">
    <source>
        <dbReference type="EMBL" id="MEA5392576.1"/>
    </source>
</evidence>
<sequence>MARTNPLANLASLSMRQLRELARTLGIQRYSAQDRDSLAESIADRSAGRAEMAAAVTPEVAPRPVAA</sequence>
<comment type="caution">
    <text evidence="1">The sequence shown here is derived from an EMBL/GenBank/DDBJ whole genome shotgun (WGS) entry which is preliminary data.</text>
</comment>
<protein>
    <submittedName>
        <fullName evidence="1">DUF4912 domain-containing protein</fullName>
    </submittedName>
</protein>
<proteinExistence type="predicted"/>
<evidence type="ECO:0000313" key="2">
    <source>
        <dbReference type="Proteomes" id="UP001304461"/>
    </source>
</evidence>
<dbReference type="EMBL" id="JAYGHX010000013">
    <property type="protein sequence ID" value="MEA5392576.1"/>
    <property type="molecule type" value="Genomic_DNA"/>
</dbReference>
<feature type="non-terminal residue" evidence="1">
    <location>
        <position position="67"/>
    </location>
</feature>
<name>A0ABU5RXS2_9CYAN</name>
<dbReference type="Proteomes" id="UP001304461">
    <property type="component" value="Unassembled WGS sequence"/>
</dbReference>
<gene>
    <name evidence="1" type="ORF">VB738_15030</name>
</gene>
<reference evidence="1 2" key="1">
    <citation type="submission" date="2023-12" db="EMBL/GenBank/DDBJ databases">
        <title>Baltic Sea Cyanobacteria.</title>
        <authorList>
            <person name="Delbaje E."/>
            <person name="Fewer D.P."/>
            <person name="Shishido T.K."/>
        </authorList>
    </citation>
    <scope>NUCLEOTIDE SEQUENCE [LARGE SCALE GENOMIC DNA]</scope>
    <source>
        <strain evidence="1 2">UHCC 0139</strain>
    </source>
</reference>